<evidence type="ECO:0000256" key="5">
    <source>
        <dbReference type="ARBA" id="ARBA00022801"/>
    </source>
</evidence>
<keyword evidence="1" id="KW-0597">Phosphoprotein</keyword>
<dbReference type="Pfam" id="PF01934">
    <property type="entry name" value="HepT-like"/>
    <property type="match status" value="1"/>
</dbReference>
<evidence type="ECO:0000256" key="4">
    <source>
        <dbReference type="ARBA" id="ARBA00022741"/>
    </source>
</evidence>
<name>A0A2V2N7Y3_9EURY</name>
<dbReference type="GO" id="GO:0004540">
    <property type="term" value="F:RNA nuclease activity"/>
    <property type="evidence" value="ECO:0007669"/>
    <property type="project" value="InterPro"/>
</dbReference>
<dbReference type="Proteomes" id="UP000245657">
    <property type="component" value="Unassembled WGS sequence"/>
</dbReference>
<keyword evidence="7" id="KW-1185">Reference proteome</keyword>
<dbReference type="GeneID" id="97550151"/>
<sequence length="120" mass="13981">MSRSQLLYLTDIADAIKNIQLYIKNLTFEEFTDDQMRIDAVIRNFEIIGEAVKNLSDNIKTTYPKIDWKAVSGFRDVLIHGYFGIDMDILWDIIVHKVPELQDEITRIIAQECDKKKESS</sequence>
<evidence type="ECO:0000256" key="1">
    <source>
        <dbReference type="ARBA" id="ARBA00022553"/>
    </source>
</evidence>
<evidence type="ECO:0000313" key="7">
    <source>
        <dbReference type="Proteomes" id="UP000245657"/>
    </source>
</evidence>
<keyword evidence="4" id="KW-0547">Nucleotide-binding</keyword>
<reference evidence="6 7" key="1">
    <citation type="submission" date="2018-05" db="EMBL/GenBank/DDBJ databases">
        <title>Draft genome of Methanospirillum lacunae Ki8-1.</title>
        <authorList>
            <person name="Dueholm M.S."/>
            <person name="Nielsen P.H."/>
            <person name="Bakmann L.F."/>
            <person name="Otzen D.E."/>
        </authorList>
    </citation>
    <scope>NUCLEOTIDE SEQUENCE [LARGE SCALE GENOMIC DNA]</scope>
    <source>
        <strain evidence="6 7">Ki8-1</strain>
    </source>
</reference>
<dbReference type="PANTHER" id="PTHR34139">
    <property type="entry name" value="UPF0331 PROTEIN MJ0127"/>
    <property type="match status" value="1"/>
</dbReference>
<dbReference type="PANTHER" id="PTHR34139:SF1">
    <property type="entry name" value="RNASE MJ1380-RELATED"/>
    <property type="match status" value="1"/>
</dbReference>
<comment type="caution">
    <text evidence="6">The sequence shown here is derived from an EMBL/GenBank/DDBJ whole genome shotgun (WGS) entry which is preliminary data.</text>
</comment>
<dbReference type="InterPro" id="IPR008201">
    <property type="entry name" value="HepT-like"/>
</dbReference>
<dbReference type="GO" id="GO:0110001">
    <property type="term" value="C:toxin-antitoxin complex"/>
    <property type="evidence" value="ECO:0007669"/>
    <property type="project" value="InterPro"/>
</dbReference>
<gene>
    <name evidence="6" type="ORF">DK846_12610</name>
</gene>
<evidence type="ECO:0000313" key="6">
    <source>
        <dbReference type="EMBL" id="PWR71681.1"/>
    </source>
</evidence>
<protein>
    <submittedName>
        <fullName evidence="6">DUF86 domain-containing protein</fullName>
    </submittedName>
</protein>
<keyword evidence="2" id="KW-1277">Toxin-antitoxin system</keyword>
<dbReference type="AlphaFoldDB" id="A0A2V2N7Y3"/>
<keyword evidence="5" id="KW-0378">Hydrolase</keyword>
<organism evidence="6 7">
    <name type="scientific">Methanospirillum lacunae</name>
    <dbReference type="NCBI Taxonomy" id="668570"/>
    <lineage>
        <taxon>Archaea</taxon>
        <taxon>Methanobacteriati</taxon>
        <taxon>Methanobacteriota</taxon>
        <taxon>Stenosarchaea group</taxon>
        <taxon>Methanomicrobia</taxon>
        <taxon>Methanomicrobiales</taxon>
        <taxon>Methanospirillaceae</taxon>
        <taxon>Methanospirillum</taxon>
    </lineage>
</organism>
<evidence type="ECO:0000256" key="3">
    <source>
        <dbReference type="ARBA" id="ARBA00022722"/>
    </source>
</evidence>
<dbReference type="GO" id="GO:0000166">
    <property type="term" value="F:nucleotide binding"/>
    <property type="evidence" value="ECO:0007669"/>
    <property type="project" value="UniProtKB-KW"/>
</dbReference>
<evidence type="ECO:0000256" key="2">
    <source>
        <dbReference type="ARBA" id="ARBA00022649"/>
    </source>
</evidence>
<proteinExistence type="predicted"/>
<dbReference type="RefSeq" id="WP_109969300.1">
    <property type="nucleotide sequence ID" value="NZ_CP176093.1"/>
</dbReference>
<keyword evidence="3" id="KW-0540">Nuclease</keyword>
<dbReference type="EMBL" id="QGMY01000008">
    <property type="protein sequence ID" value="PWR71681.1"/>
    <property type="molecule type" value="Genomic_DNA"/>
</dbReference>
<dbReference type="InterPro" id="IPR051813">
    <property type="entry name" value="HepT_RNase_toxin"/>
</dbReference>
<dbReference type="GO" id="GO:0016787">
    <property type="term" value="F:hydrolase activity"/>
    <property type="evidence" value="ECO:0007669"/>
    <property type="project" value="UniProtKB-KW"/>
</dbReference>
<accession>A0A2V2N7Y3</accession>
<dbReference type="OrthoDB" id="318716at2157"/>